<dbReference type="PROSITE" id="PS51194">
    <property type="entry name" value="HELICASE_CTER"/>
    <property type="match status" value="1"/>
</dbReference>
<feature type="non-terminal residue" evidence="11">
    <location>
        <position position="521"/>
    </location>
</feature>
<dbReference type="SUPFAM" id="SSF52540">
    <property type="entry name" value="P-loop containing nucleoside triphosphate hydrolases"/>
    <property type="match status" value="1"/>
</dbReference>
<evidence type="ECO:0000256" key="6">
    <source>
        <dbReference type="PROSITE-ProRule" id="PRU00552"/>
    </source>
</evidence>
<dbReference type="RefSeq" id="WP_070019184.1">
    <property type="nucleotide sequence ID" value="NZ_LJGW01000399.1"/>
</dbReference>
<dbReference type="GO" id="GO:0003724">
    <property type="term" value="F:RNA helicase activity"/>
    <property type="evidence" value="ECO:0007669"/>
    <property type="project" value="InterPro"/>
</dbReference>
<evidence type="ECO:0000256" key="4">
    <source>
        <dbReference type="ARBA" id="ARBA00022840"/>
    </source>
</evidence>
<protein>
    <submittedName>
        <fullName evidence="11">RNA helicase</fullName>
    </submittedName>
</protein>
<gene>
    <name evidence="11" type="ORF">AN218_24965</name>
</gene>
<keyword evidence="3 11" id="KW-0347">Helicase</keyword>
<evidence type="ECO:0000256" key="2">
    <source>
        <dbReference type="ARBA" id="ARBA00022801"/>
    </source>
</evidence>
<evidence type="ECO:0000259" key="10">
    <source>
        <dbReference type="PROSITE" id="PS51195"/>
    </source>
</evidence>
<keyword evidence="1" id="KW-0547">Nucleotide-binding</keyword>
<dbReference type="Proteomes" id="UP000176005">
    <property type="component" value="Unassembled WGS sequence"/>
</dbReference>
<organism evidence="11 12">
    <name type="scientific">Streptomyces nanshensis</name>
    <dbReference type="NCBI Taxonomy" id="518642"/>
    <lineage>
        <taxon>Bacteria</taxon>
        <taxon>Bacillati</taxon>
        <taxon>Actinomycetota</taxon>
        <taxon>Actinomycetes</taxon>
        <taxon>Kitasatosporales</taxon>
        <taxon>Streptomycetaceae</taxon>
        <taxon>Streptomyces</taxon>
    </lineage>
</organism>
<dbReference type="InterPro" id="IPR027417">
    <property type="entry name" value="P-loop_NTPase"/>
</dbReference>
<feature type="compositionally biased region" description="Basic and acidic residues" evidence="7">
    <location>
        <begin position="476"/>
        <end position="508"/>
    </location>
</feature>
<feature type="domain" description="Helicase C-terminal" evidence="9">
    <location>
        <begin position="247"/>
        <end position="398"/>
    </location>
</feature>
<comment type="caution">
    <text evidence="11">The sequence shown here is derived from an EMBL/GenBank/DDBJ whole genome shotgun (WGS) entry which is preliminary data.</text>
</comment>
<feature type="region of interest" description="Disordered" evidence="7">
    <location>
        <begin position="430"/>
        <end position="521"/>
    </location>
</feature>
<evidence type="ECO:0000259" key="8">
    <source>
        <dbReference type="PROSITE" id="PS51192"/>
    </source>
</evidence>
<feature type="compositionally biased region" description="Low complexity" evidence="7">
    <location>
        <begin position="460"/>
        <end position="472"/>
    </location>
</feature>
<name>A0A1E7KYB9_9ACTN</name>
<dbReference type="GO" id="GO:0003676">
    <property type="term" value="F:nucleic acid binding"/>
    <property type="evidence" value="ECO:0007669"/>
    <property type="project" value="InterPro"/>
</dbReference>
<keyword evidence="12" id="KW-1185">Reference proteome</keyword>
<comment type="similarity">
    <text evidence="5">Belongs to the DEAD box helicase family.</text>
</comment>
<sequence>MSVVPIDAVLPEDEDTVTFADLGLAEPVVRKLAQNGVTIPFPIQAATIPDALQGKDILGRGRTGSGKTLSFGLPLLTRLQGARTERKRPRGVILTPTRELAMQVSDALQPYGDVLGLKLKVVCGGTSMANQITALERGVDILVATPGRLRDLIGRGSCSLENVETAVLDEADQMSDLGFMPEVTELMDQLPEGGQRMLFSATMEKEIDTLVRRYLDAPVVHEVDAAQGAVTTMSHHVLVVKPRDKAPLTSAIASRKGRTIIFVRTQLGADRVAEQLREGGVGAEALHGGMTQGARTRTMADFKDGKVNVLVATDVAARGIHVDNIDLVLNVDPAGDHKDYLHRSGRTARAGLSGTVVSLALPHQRRQIFRLMEDAGVDASRHIIGRGDVFDEEVTRITGARSLTEVQAESSANAAKQAEREAARLARQLERAQQRATELREESERLTARAARERGDDPETAVAEAAETLAAEVEVEVQRELRREQRREEREQRDREQRDREPRDQRDQRHQRRDGNGGGNG</sequence>
<dbReference type="InterPro" id="IPR011545">
    <property type="entry name" value="DEAD/DEAH_box_helicase_dom"/>
</dbReference>
<dbReference type="InterPro" id="IPR044742">
    <property type="entry name" value="DEAD/DEAH_RhlB"/>
</dbReference>
<evidence type="ECO:0000256" key="1">
    <source>
        <dbReference type="ARBA" id="ARBA00022741"/>
    </source>
</evidence>
<dbReference type="CDD" id="cd18787">
    <property type="entry name" value="SF2_C_DEAD"/>
    <property type="match status" value="1"/>
</dbReference>
<reference evidence="11 12" key="1">
    <citation type="journal article" date="2016" name="Front. Microbiol.">
        <title>Comparative Genomics Analysis of Streptomyces Species Reveals Their Adaptation to the Marine Environment and Their Diversity at the Genomic Level.</title>
        <authorList>
            <person name="Tian X."/>
            <person name="Zhang Z."/>
            <person name="Yang T."/>
            <person name="Chen M."/>
            <person name="Li J."/>
            <person name="Chen F."/>
            <person name="Yang J."/>
            <person name="Li W."/>
            <person name="Zhang B."/>
            <person name="Zhang Z."/>
            <person name="Wu J."/>
            <person name="Zhang C."/>
            <person name="Long L."/>
            <person name="Xiao J."/>
        </authorList>
    </citation>
    <scope>NUCLEOTIDE SEQUENCE [LARGE SCALE GENOMIC DNA]</scope>
    <source>
        <strain evidence="11 12">SCSIO 10429</strain>
    </source>
</reference>
<dbReference type="SMART" id="SM00490">
    <property type="entry name" value="HELICc"/>
    <property type="match status" value="1"/>
</dbReference>
<feature type="domain" description="Helicase ATP-binding" evidence="8">
    <location>
        <begin position="48"/>
        <end position="221"/>
    </location>
</feature>
<keyword evidence="2" id="KW-0378">Hydrolase</keyword>
<dbReference type="InterPro" id="IPR014014">
    <property type="entry name" value="RNA_helicase_DEAD_Q_motif"/>
</dbReference>
<dbReference type="Gene3D" id="3.40.50.300">
    <property type="entry name" value="P-loop containing nucleotide triphosphate hydrolases"/>
    <property type="match status" value="2"/>
</dbReference>
<feature type="compositionally biased region" description="Basic and acidic residues" evidence="7">
    <location>
        <begin position="430"/>
        <end position="457"/>
    </location>
</feature>
<dbReference type="InterPro" id="IPR014001">
    <property type="entry name" value="Helicase_ATP-bd"/>
</dbReference>
<dbReference type="SMART" id="SM00487">
    <property type="entry name" value="DEXDc"/>
    <property type="match status" value="1"/>
</dbReference>
<dbReference type="AlphaFoldDB" id="A0A1E7KYB9"/>
<keyword evidence="4" id="KW-0067">ATP-binding</keyword>
<dbReference type="InterPro" id="IPR050079">
    <property type="entry name" value="DEAD_box_RNA_helicase"/>
</dbReference>
<accession>A0A1E7KYB9</accession>
<dbReference type="PROSITE" id="PS51195">
    <property type="entry name" value="Q_MOTIF"/>
    <property type="match status" value="1"/>
</dbReference>
<evidence type="ECO:0000313" key="11">
    <source>
        <dbReference type="EMBL" id="OEV08813.1"/>
    </source>
</evidence>
<dbReference type="GO" id="GO:0005524">
    <property type="term" value="F:ATP binding"/>
    <property type="evidence" value="ECO:0007669"/>
    <property type="project" value="UniProtKB-KW"/>
</dbReference>
<dbReference type="PANTHER" id="PTHR47959:SF13">
    <property type="entry name" value="ATP-DEPENDENT RNA HELICASE RHLE"/>
    <property type="match status" value="1"/>
</dbReference>
<feature type="domain" description="DEAD-box RNA helicase Q" evidence="10">
    <location>
        <begin position="17"/>
        <end position="45"/>
    </location>
</feature>
<evidence type="ECO:0000256" key="5">
    <source>
        <dbReference type="ARBA" id="ARBA00038437"/>
    </source>
</evidence>
<dbReference type="EMBL" id="LJGW01000399">
    <property type="protein sequence ID" value="OEV08813.1"/>
    <property type="molecule type" value="Genomic_DNA"/>
</dbReference>
<feature type="short sequence motif" description="Q motif" evidence="6">
    <location>
        <begin position="17"/>
        <end position="45"/>
    </location>
</feature>
<evidence type="ECO:0000259" key="9">
    <source>
        <dbReference type="PROSITE" id="PS51194"/>
    </source>
</evidence>
<dbReference type="PROSITE" id="PS51192">
    <property type="entry name" value="HELICASE_ATP_BIND_1"/>
    <property type="match status" value="1"/>
</dbReference>
<dbReference type="PANTHER" id="PTHR47959">
    <property type="entry name" value="ATP-DEPENDENT RNA HELICASE RHLE-RELATED"/>
    <property type="match status" value="1"/>
</dbReference>
<proteinExistence type="inferred from homology"/>
<dbReference type="InterPro" id="IPR001650">
    <property type="entry name" value="Helicase_C-like"/>
</dbReference>
<evidence type="ECO:0000256" key="7">
    <source>
        <dbReference type="SAM" id="MobiDB-lite"/>
    </source>
</evidence>
<dbReference type="Pfam" id="PF00270">
    <property type="entry name" value="DEAD"/>
    <property type="match status" value="1"/>
</dbReference>
<dbReference type="Pfam" id="PF00271">
    <property type="entry name" value="Helicase_C"/>
    <property type="match status" value="1"/>
</dbReference>
<evidence type="ECO:0000313" key="12">
    <source>
        <dbReference type="Proteomes" id="UP000176005"/>
    </source>
</evidence>
<evidence type="ECO:0000256" key="3">
    <source>
        <dbReference type="ARBA" id="ARBA00022806"/>
    </source>
</evidence>
<dbReference type="GO" id="GO:0016787">
    <property type="term" value="F:hydrolase activity"/>
    <property type="evidence" value="ECO:0007669"/>
    <property type="project" value="UniProtKB-KW"/>
</dbReference>
<dbReference type="GO" id="GO:0005829">
    <property type="term" value="C:cytosol"/>
    <property type="evidence" value="ECO:0007669"/>
    <property type="project" value="TreeGrafter"/>
</dbReference>
<dbReference type="CDD" id="cd00268">
    <property type="entry name" value="DEADc"/>
    <property type="match status" value="1"/>
</dbReference>